<name>A0A2A6B8J3_PRIPA</name>
<evidence type="ECO:0000313" key="2">
    <source>
        <dbReference type="Proteomes" id="UP000005239"/>
    </source>
</evidence>
<accession>A0A2A6B8J3</accession>
<organism evidence="1 2">
    <name type="scientific">Pristionchus pacificus</name>
    <name type="common">Parasitic nematode worm</name>
    <dbReference type="NCBI Taxonomy" id="54126"/>
    <lineage>
        <taxon>Eukaryota</taxon>
        <taxon>Metazoa</taxon>
        <taxon>Ecdysozoa</taxon>
        <taxon>Nematoda</taxon>
        <taxon>Chromadorea</taxon>
        <taxon>Rhabditida</taxon>
        <taxon>Rhabditina</taxon>
        <taxon>Diplogasteromorpha</taxon>
        <taxon>Diplogasteroidea</taxon>
        <taxon>Neodiplogasteridae</taxon>
        <taxon>Pristionchus</taxon>
    </lineage>
</organism>
<gene>
    <name evidence="1" type="primary">WBGene00282134</name>
</gene>
<keyword evidence="2" id="KW-1185">Reference proteome</keyword>
<sequence>MCVKGGRGKDGEGDVMRLSHQSCCTSDFACSVSGWSNPNGSYMEAMSVHCVIERLDSGPEAAEGCRGKDGEGDVMRYLESRTPFTI</sequence>
<protein>
    <submittedName>
        <fullName evidence="1">Uncharacterized protein</fullName>
    </submittedName>
</protein>
<dbReference type="Proteomes" id="UP000005239">
    <property type="component" value="Unassembled WGS sequence"/>
</dbReference>
<evidence type="ECO:0000313" key="1">
    <source>
        <dbReference type="EnsemblMetazoa" id="PPA43765.1"/>
    </source>
</evidence>
<dbReference type="AlphaFoldDB" id="A0A2A6B8J3"/>
<accession>A0A8R1Z8L3</accession>
<reference evidence="1" key="2">
    <citation type="submission" date="2022-06" db="UniProtKB">
        <authorList>
            <consortium name="EnsemblMetazoa"/>
        </authorList>
    </citation>
    <scope>IDENTIFICATION</scope>
    <source>
        <strain evidence="1">PS312</strain>
    </source>
</reference>
<dbReference type="EnsemblMetazoa" id="PPA43765.1">
    <property type="protein sequence ID" value="PPA43765.1"/>
    <property type="gene ID" value="WBGene00282134"/>
</dbReference>
<proteinExistence type="predicted"/>
<reference evidence="2" key="1">
    <citation type="journal article" date="2008" name="Nat. Genet.">
        <title>The Pristionchus pacificus genome provides a unique perspective on nematode lifestyle and parasitism.</title>
        <authorList>
            <person name="Dieterich C."/>
            <person name="Clifton S.W."/>
            <person name="Schuster L.N."/>
            <person name="Chinwalla A."/>
            <person name="Delehaunty K."/>
            <person name="Dinkelacker I."/>
            <person name="Fulton L."/>
            <person name="Fulton R."/>
            <person name="Godfrey J."/>
            <person name="Minx P."/>
            <person name="Mitreva M."/>
            <person name="Roeseler W."/>
            <person name="Tian H."/>
            <person name="Witte H."/>
            <person name="Yang S.P."/>
            <person name="Wilson R.K."/>
            <person name="Sommer R.J."/>
        </authorList>
    </citation>
    <scope>NUCLEOTIDE SEQUENCE [LARGE SCALE GENOMIC DNA]</scope>
    <source>
        <strain evidence="2">PS312</strain>
    </source>
</reference>